<reference evidence="1" key="1">
    <citation type="submission" date="2015-10" db="EMBL/GenBank/DDBJ databases">
        <authorList>
            <person name="Regsiter A."/>
            <person name="william w."/>
        </authorList>
    </citation>
    <scope>NUCLEOTIDE SEQUENCE</scope>
    <source>
        <strain evidence="1">Montdore</strain>
    </source>
</reference>
<name>A0A292PQI1_9PEZI</name>
<dbReference type="EMBL" id="LN891115">
    <property type="protein sequence ID" value="CUS08740.1"/>
    <property type="molecule type" value="Genomic_DNA"/>
</dbReference>
<evidence type="ECO:0000313" key="2">
    <source>
        <dbReference type="Proteomes" id="UP001412239"/>
    </source>
</evidence>
<gene>
    <name evidence="1" type="ORF">GSTUAT00007155001</name>
</gene>
<protein>
    <submittedName>
        <fullName evidence="1">Uncharacterized protein</fullName>
    </submittedName>
</protein>
<sequence>MLQDCNPHASLDLIHEMNLPVLPAQYMKIAADTMLHRPFGSNVSHPRISKLLTTSSKRYHAWLIAAMSPWKNQSPFQAYNNNTRRCHSYKRGSKNMVINLEHWSRGRTGVGERSVMDKYETFLKTIAEEGLEEAFSFKIFLKMKPAIEKSLQHRLENPQEGKDELLEWVRRSRQALLNGLEYVGVGMGKGEKTGCGRRK</sequence>
<dbReference type="Proteomes" id="UP001412239">
    <property type="component" value="Unassembled WGS sequence"/>
</dbReference>
<evidence type="ECO:0000313" key="1">
    <source>
        <dbReference type="EMBL" id="CUS08740.1"/>
    </source>
</evidence>
<keyword evidence="2" id="KW-1185">Reference proteome</keyword>
<dbReference type="AlphaFoldDB" id="A0A292PQI1"/>
<organism evidence="1 2">
    <name type="scientific">Tuber aestivum</name>
    <name type="common">summer truffle</name>
    <dbReference type="NCBI Taxonomy" id="59557"/>
    <lineage>
        <taxon>Eukaryota</taxon>
        <taxon>Fungi</taxon>
        <taxon>Dikarya</taxon>
        <taxon>Ascomycota</taxon>
        <taxon>Pezizomycotina</taxon>
        <taxon>Pezizomycetes</taxon>
        <taxon>Pezizales</taxon>
        <taxon>Tuberaceae</taxon>
        <taxon>Tuber</taxon>
    </lineage>
</organism>
<accession>A0A292PQI1</accession>
<proteinExistence type="predicted"/>